<feature type="region of interest" description="Disordered" evidence="1">
    <location>
        <begin position="1"/>
        <end position="20"/>
    </location>
</feature>
<reference evidence="4 5" key="1">
    <citation type="submission" date="2020-08" db="EMBL/GenBank/DDBJ databases">
        <title>Winkia gen. nov., sp. nov., isolated from faeces of the Anser albifrons in China.</title>
        <authorList>
            <person name="Liu Q."/>
        </authorList>
    </citation>
    <scope>NUCLEOTIDE SEQUENCE [LARGE SCALE GENOMIC DNA]</scope>
    <source>
        <strain evidence="4 5">C62</strain>
    </source>
</reference>
<organism evidence="4 5">
    <name type="scientific">Nanchangia anserum</name>
    <dbReference type="NCBI Taxonomy" id="2692125"/>
    <lineage>
        <taxon>Bacteria</taxon>
        <taxon>Bacillati</taxon>
        <taxon>Actinomycetota</taxon>
        <taxon>Actinomycetes</taxon>
        <taxon>Actinomycetales</taxon>
        <taxon>Actinomycetaceae</taxon>
        <taxon>Nanchangia</taxon>
    </lineage>
</organism>
<protein>
    <submittedName>
        <fullName evidence="4">PASTA domain-containing protein</fullName>
    </submittedName>
</protein>
<comment type="caution">
    <text evidence="4">The sequence shown here is derived from an EMBL/GenBank/DDBJ whole genome shotgun (WGS) entry which is preliminary data.</text>
</comment>
<evidence type="ECO:0000313" key="4">
    <source>
        <dbReference type="EMBL" id="MBD3689224.1"/>
    </source>
</evidence>
<evidence type="ECO:0000259" key="3">
    <source>
        <dbReference type="PROSITE" id="PS51178"/>
    </source>
</evidence>
<name>A0A8I0GFS6_9ACTO</name>
<gene>
    <name evidence="4" type="ORF">H8R10_03135</name>
</gene>
<keyword evidence="2" id="KW-0812">Transmembrane</keyword>
<dbReference type="Pfam" id="PF03793">
    <property type="entry name" value="PASTA"/>
    <property type="match status" value="1"/>
</dbReference>
<evidence type="ECO:0000313" key="5">
    <source>
        <dbReference type="Proteomes" id="UP000627538"/>
    </source>
</evidence>
<dbReference type="RefSeq" id="WP_191071290.1">
    <property type="nucleotide sequence ID" value="NZ_CP060506.1"/>
</dbReference>
<dbReference type="SMART" id="SM00740">
    <property type="entry name" value="PASTA"/>
    <property type="match status" value="1"/>
</dbReference>
<feature type="domain" description="PASTA" evidence="3">
    <location>
        <begin position="51"/>
        <end position="120"/>
    </location>
</feature>
<evidence type="ECO:0000256" key="2">
    <source>
        <dbReference type="SAM" id="Phobius"/>
    </source>
</evidence>
<dbReference type="InterPro" id="IPR005543">
    <property type="entry name" value="PASTA_dom"/>
</dbReference>
<dbReference type="AlphaFoldDB" id="A0A8I0GFS6"/>
<dbReference type="CDD" id="cd06577">
    <property type="entry name" value="PASTA_pknB"/>
    <property type="match status" value="1"/>
</dbReference>
<feature type="compositionally biased region" description="Basic and acidic residues" evidence="1">
    <location>
        <begin position="130"/>
        <end position="168"/>
    </location>
</feature>
<keyword evidence="2" id="KW-1133">Transmembrane helix</keyword>
<feature type="region of interest" description="Disordered" evidence="1">
    <location>
        <begin position="130"/>
        <end position="169"/>
    </location>
</feature>
<feature type="transmembrane region" description="Helical" evidence="2">
    <location>
        <begin position="29"/>
        <end position="50"/>
    </location>
</feature>
<dbReference type="PROSITE" id="PS51178">
    <property type="entry name" value="PASTA"/>
    <property type="match status" value="1"/>
</dbReference>
<dbReference type="Gene3D" id="3.30.10.20">
    <property type="match status" value="1"/>
</dbReference>
<dbReference type="EMBL" id="JACRUO010000001">
    <property type="protein sequence ID" value="MBD3689224.1"/>
    <property type="molecule type" value="Genomic_DNA"/>
</dbReference>
<dbReference type="Proteomes" id="UP000627538">
    <property type="component" value="Unassembled WGS sequence"/>
</dbReference>
<proteinExistence type="predicted"/>
<keyword evidence="2" id="KW-0472">Membrane</keyword>
<keyword evidence="5" id="KW-1185">Reference proteome</keyword>
<evidence type="ECO:0000256" key="1">
    <source>
        <dbReference type="SAM" id="MobiDB-lite"/>
    </source>
</evidence>
<accession>A0A8I0GFS6</accession>
<sequence length="273" mass="30638">MKFGSRSLGKVSPPPSTEGSIKRPWWKRWYGILGIIVAVLCVLGFLVSLFSPEKTVPDVVGKSVPEAQEILKAEGFTNVSVDLVDKNRDLEDGDYEVVRQDPRSGRSIKTVNKVTLTAKPNEEAAAKLKAQAEAEERKQAEAEKRAAEEAERKKAEAKKRAADAEAAEKAPLQKIDKVEGYQRCVDLLTGWQQGVSTSEPIADSAKWTEKRSKDHQWEYELAFKAKLHAQGETAYIVMRCRVYFESYDGEHTFIDASQSSVEHMPVSKWDAWH</sequence>